<proteinExistence type="predicted"/>
<dbReference type="EMBL" id="BSXS01005571">
    <property type="protein sequence ID" value="GME84548.1"/>
    <property type="molecule type" value="Genomic_DNA"/>
</dbReference>
<name>A0ACB5TAB4_AMBMO</name>
<evidence type="ECO:0000313" key="1">
    <source>
        <dbReference type="EMBL" id="GME84548.1"/>
    </source>
</evidence>
<accession>A0ACB5TAB4</accession>
<comment type="caution">
    <text evidence="1">The sequence shown here is derived from an EMBL/GenBank/DDBJ whole genome shotgun (WGS) entry which is preliminary data.</text>
</comment>
<protein>
    <submittedName>
        <fullName evidence="1">Unnamed protein product</fullName>
    </submittedName>
</protein>
<dbReference type="Proteomes" id="UP001165064">
    <property type="component" value="Unassembled WGS sequence"/>
</dbReference>
<organism evidence="1 2">
    <name type="scientific">Ambrosiozyma monospora</name>
    <name type="common">Yeast</name>
    <name type="synonym">Endomycopsis monosporus</name>
    <dbReference type="NCBI Taxonomy" id="43982"/>
    <lineage>
        <taxon>Eukaryota</taxon>
        <taxon>Fungi</taxon>
        <taxon>Dikarya</taxon>
        <taxon>Ascomycota</taxon>
        <taxon>Saccharomycotina</taxon>
        <taxon>Pichiomycetes</taxon>
        <taxon>Pichiales</taxon>
        <taxon>Pichiaceae</taxon>
        <taxon>Ambrosiozyma</taxon>
    </lineage>
</organism>
<gene>
    <name evidence="1" type="ORF">Amon02_000692000</name>
</gene>
<sequence length="508" mass="51937">MLPPLLTHSTVIVSTVSYTDANGFVHTSPVTETVLTTDNASASSAGASGASGIQHNNSGGQESSVIESSFVTSTRTHAVVGVVTVSLTDSAGSVISTGHNTTTVIATQALTLPVSNGVTSSVYESTSLTTTRTHSVVEVATISLTDNEGYVTGSTESTQTVISTQALTLPVDYASTLSGNQFGASGSVAESSVLESSFVTSTRTHAVVQIATISLTDSAGSVTSSQQTTTVIATQALTLPVSNGVTSSVLESTFITTTRTHSTVEVATISLTDNAGSVTASSESTQTVVATQALTLPLDYASTLSGNQLGVTGSAADSSVLESSFVTSTRTHAVVQIATISLTDSAGSVTATSQQTSTVIATQALTLPVSNGVTSSVSESEFITTTRTHSTVQIATISLTDNAGSVTSSQQTQTVQTTEALTLPLDNASTLSGNQLGVTGSAADSSVQHHTYYTTYFSTQTNLHLSTVTLPCTNSNGKTTSYTTDTSTVTQLTTVDLQRHCHCWSQQL</sequence>
<evidence type="ECO:0000313" key="2">
    <source>
        <dbReference type="Proteomes" id="UP001165064"/>
    </source>
</evidence>
<keyword evidence="2" id="KW-1185">Reference proteome</keyword>
<reference evidence="1" key="1">
    <citation type="submission" date="2023-04" db="EMBL/GenBank/DDBJ databases">
        <title>Ambrosiozyma monospora NBRC 10751.</title>
        <authorList>
            <person name="Ichikawa N."/>
            <person name="Sato H."/>
            <person name="Tonouchi N."/>
        </authorList>
    </citation>
    <scope>NUCLEOTIDE SEQUENCE</scope>
    <source>
        <strain evidence="1">NBRC 10751</strain>
    </source>
</reference>